<dbReference type="AlphaFoldDB" id="A0A7J5YSE0"/>
<comment type="caution">
    <text evidence="1">The sequence shown here is derived from an EMBL/GenBank/DDBJ whole genome shotgun (WGS) entry which is preliminary data.</text>
</comment>
<gene>
    <name evidence="1" type="ORF">F7725_005685</name>
</gene>
<dbReference type="EMBL" id="JAAKFY010000009">
    <property type="protein sequence ID" value="KAF3852330.1"/>
    <property type="molecule type" value="Genomic_DNA"/>
</dbReference>
<evidence type="ECO:0000313" key="1">
    <source>
        <dbReference type="EMBL" id="KAF3852330.1"/>
    </source>
</evidence>
<evidence type="ECO:0000313" key="2">
    <source>
        <dbReference type="Proteomes" id="UP000518266"/>
    </source>
</evidence>
<proteinExistence type="predicted"/>
<reference evidence="1 2" key="1">
    <citation type="submission" date="2020-03" db="EMBL/GenBank/DDBJ databases">
        <title>Dissostichus mawsoni Genome sequencing and assembly.</title>
        <authorList>
            <person name="Park H."/>
        </authorList>
    </citation>
    <scope>NUCLEOTIDE SEQUENCE [LARGE SCALE GENOMIC DNA]</scope>
    <source>
        <strain evidence="1">DM0001</strain>
        <tissue evidence="1">Muscle</tissue>
    </source>
</reference>
<organism evidence="1 2">
    <name type="scientific">Dissostichus mawsoni</name>
    <name type="common">Antarctic cod</name>
    <dbReference type="NCBI Taxonomy" id="36200"/>
    <lineage>
        <taxon>Eukaryota</taxon>
        <taxon>Metazoa</taxon>
        <taxon>Chordata</taxon>
        <taxon>Craniata</taxon>
        <taxon>Vertebrata</taxon>
        <taxon>Euteleostomi</taxon>
        <taxon>Actinopterygii</taxon>
        <taxon>Neopterygii</taxon>
        <taxon>Teleostei</taxon>
        <taxon>Neoteleostei</taxon>
        <taxon>Acanthomorphata</taxon>
        <taxon>Eupercaria</taxon>
        <taxon>Perciformes</taxon>
        <taxon>Notothenioidei</taxon>
        <taxon>Nototheniidae</taxon>
        <taxon>Dissostichus</taxon>
    </lineage>
</organism>
<keyword evidence="2" id="KW-1185">Reference proteome</keyword>
<dbReference type="Proteomes" id="UP000518266">
    <property type="component" value="Unassembled WGS sequence"/>
</dbReference>
<name>A0A7J5YSE0_DISMA</name>
<sequence length="233" mass="25782">MVLKIYLQYILNCIQDDQEYFAVFGSQQVEQRLQDIALDQVGRLLHRPTAGIVGDCPHCLLLSLDLHQHGHQACIDDLLDLGVLPCSDIGQGPGSLFLDIGLVVAQQAGEHGQSTCIQHKLSLLVCPGQQLHQAGHQAGLDHHLYPLVGAVSQVGHGPAGIGQDLPVVMVKEAHQGREQLLHRRQRRGRVLVPTQVGERPGDIAQVPRLVWKHRQVRNCQQGEEWIETAIFDH</sequence>
<accession>A0A7J5YSE0</accession>
<protein>
    <submittedName>
        <fullName evidence="1">Uncharacterized protein</fullName>
    </submittedName>
</protein>